<dbReference type="InterPro" id="IPR011042">
    <property type="entry name" value="6-blade_b-propeller_TolB-like"/>
</dbReference>
<dbReference type="PANTHER" id="PTHR10426:SF88">
    <property type="entry name" value="ADIPOCYTE PLASMA MEMBRANE-ASSOCIATED PROTEIN HEMOMUCIN-RELATED"/>
    <property type="match status" value="1"/>
</dbReference>
<dbReference type="AlphaFoldDB" id="A0A6G1S797"/>
<dbReference type="PANTHER" id="PTHR10426">
    <property type="entry name" value="STRICTOSIDINE SYNTHASE-RELATED"/>
    <property type="match status" value="1"/>
</dbReference>
<accession>A0A6G1S797</accession>
<reference evidence="2" key="1">
    <citation type="submission" date="2018-10" db="EMBL/GenBank/DDBJ databases">
        <title>Transcriptome assembly of Aceria tosichella (Wheat curl mite) Type 2.</title>
        <authorList>
            <person name="Scully E.D."/>
            <person name="Geib S.M."/>
            <person name="Palmer N.A."/>
            <person name="Gupta A.K."/>
            <person name="Sarath G."/>
            <person name="Tatineni S."/>
        </authorList>
    </citation>
    <scope>NUCLEOTIDE SEQUENCE</scope>
    <source>
        <strain evidence="2">LincolnNE</strain>
    </source>
</reference>
<sequence length="430" mass="47624">MFTTIFNVLSRSVVVLLVAMVSVNYMPDSLFKDFPIEPISVQPNDYDSVIPQNWNTKLSDGQPEFIQLNNILGPESLALSKSGLLYTGLADGRIVELDSKNNYKLRTVLRFSNSKTKCSDNVATKADECGRFLQLRFLNDTLYAVEANSGLYKVDTKTGSKVSLGPKPLNKINLFNSFAFDPVEPNLVYLPVSSTRWGVLNILWSIFEQDSTGQLVMLDLDSGKRAIAFDNLRMPNGVDVDPKRDQLLLAESLKSSVGSVALKELRAAFKVAKDGDKLKGVEKKLLIPLLPGYPDNIVVDGDRAYIALPFVKLNGKELMDHLGTMPQVRKAISRFSFGLGKILEYACNNFYHHPLLEVAYRELKCGHVFYRVTQSDRSAVIEYNLATGASRLFGSNTFGFVSEAVPDGNGNLLLGSFRSPFIVKQKGLGL</sequence>
<name>A0A6G1S797_9ACAR</name>
<gene>
    <name evidence="2" type="primary">APMAP</name>
    <name evidence="2" type="ORF">g.11910</name>
</gene>
<evidence type="ECO:0000313" key="2">
    <source>
        <dbReference type="EMBL" id="MDE45832.1"/>
    </source>
</evidence>
<feature type="transmembrane region" description="Helical" evidence="1">
    <location>
        <begin position="6"/>
        <end position="26"/>
    </location>
</feature>
<evidence type="ECO:0000256" key="1">
    <source>
        <dbReference type="SAM" id="Phobius"/>
    </source>
</evidence>
<dbReference type="GO" id="GO:0012505">
    <property type="term" value="C:endomembrane system"/>
    <property type="evidence" value="ECO:0007669"/>
    <property type="project" value="TreeGrafter"/>
</dbReference>
<dbReference type="GO" id="GO:0016787">
    <property type="term" value="F:hydrolase activity"/>
    <property type="evidence" value="ECO:0007669"/>
    <property type="project" value="TreeGrafter"/>
</dbReference>
<dbReference type="EMBL" id="GGYP01001061">
    <property type="protein sequence ID" value="MDE45832.1"/>
    <property type="molecule type" value="Transcribed_RNA"/>
</dbReference>
<dbReference type="SUPFAM" id="SSF63829">
    <property type="entry name" value="Calcium-dependent phosphotriesterase"/>
    <property type="match status" value="1"/>
</dbReference>
<protein>
    <submittedName>
        <fullName evidence="2">Adipocyte plasma membrane-associated protein</fullName>
    </submittedName>
</protein>
<proteinExistence type="predicted"/>
<dbReference type="Gene3D" id="2.120.10.30">
    <property type="entry name" value="TolB, C-terminal domain"/>
    <property type="match status" value="1"/>
</dbReference>
<keyword evidence="1" id="KW-0812">Transmembrane</keyword>
<organism evidence="2">
    <name type="scientific">Aceria tosichella</name>
    <name type="common">wheat curl mite</name>
    <dbReference type="NCBI Taxonomy" id="561515"/>
    <lineage>
        <taxon>Eukaryota</taxon>
        <taxon>Metazoa</taxon>
        <taxon>Ecdysozoa</taxon>
        <taxon>Arthropoda</taxon>
        <taxon>Chelicerata</taxon>
        <taxon>Arachnida</taxon>
        <taxon>Acari</taxon>
        <taxon>Acariformes</taxon>
        <taxon>Trombidiformes</taxon>
        <taxon>Prostigmata</taxon>
        <taxon>Eupodina</taxon>
        <taxon>Eriophyoidea</taxon>
        <taxon>Eriophyidae</taxon>
        <taxon>Eriophyinae</taxon>
        <taxon>Aceriini</taxon>
        <taxon>Aceria</taxon>
    </lineage>
</organism>
<keyword evidence="1" id="KW-1133">Transmembrane helix</keyword>
<dbReference type="Pfam" id="PF20067">
    <property type="entry name" value="SSL_N"/>
    <property type="match status" value="1"/>
</dbReference>
<keyword evidence="1" id="KW-0472">Membrane</keyword>